<dbReference type="InterPro" id="IPR036102">
    <property type="entry name" value="OsmC/Ohrsf"/>
</dbReference>
<dbReference type="InterPro" id="IPR003718">
    <property type="entry name" value="OsmC/Ohr_fam"/>
</dbReference>
<dbReference type="InterPro" id="IPR015946">
    <property type="entry name" value="KH_dom-like_a/b"/>
</dbReference>
<dbReference type="SUPFAM" id="SSF82784">
    <property type="entry name" value="OsmC-like"/>
    <property type="match status" value="1"/>
</dbReference>
<organism evidence="1">
    <name type="scientific">Moorella thermoacetica Y72</name>
    <dbReference type="NCBI Taxonomy" id="1325331"/>
    <lineage>
        <taxon>Bacteria</taxon>
        <taxon>Bacillati</taxon>
        <taxon>Bacillota</taxon>
        <taxon>Clostridia</taxon>
        <taxon>Neomoorellales</taxon>
        <taxon>Neomoorellaceae</taxon>
        <taxon>Neomoorella</taxon>
    </lineage>
</organism>
<dbReference type="Pfam" id="PF02566">
    <property type="entry name" value="OsmC"/>
    <property type="match status" value="1"/>
</dbReference>
<accession>A0A0S6UBA3</accession>
<name>A0A0S6UBA3_NEOTH</name>
<gene>
    <name evidence="1" type="ORF">MTY_0388</name>
</gene>
<dbReference type="PANTHER" id="PTHR35368">
    <property type="entry name" value="HYDROPEROXIDE REDUCTASE"/>
    <property type="match status" value="1"/>
</dbReference>
<protein>
    <submittedName>
        <fullName evidence="1">Predicted redox protein, regulator of disulfide bond formation</fullName>
    </submittedName>
</protein>
<evidence type="ECO:0000313" key="1">
    <source>
        <dbReference type="EMBL" id="GAF25059.1"/>
    </source>
</evidence>
<reference evidence="1" key="1">
    <citation type="journal article" date="2014" name="Gene">
        <title>Genome-guided analysis of transformation efficiency and carbon dioxide assimilation by Moorella thermoacetica Y72.</title>
        <authorList>
            <person name="Tsukahara K."/>
            <person name="Kita A."/>
            <person name="Nakashimada Y."/>
            <person name="Hoshino T."/>
            <person name="Murakami K."/>
        </authorList>
    </citation>
    <scope>NUCLEOTIDE SEQUENCE [LARGE SCALE GENOMIC DNA]</scope>
    <source>
        <strain evidence="1">Y72</strain>
    </source>
</reference>
<dbReference type="AlphaFoldDB" id="A0A0S6UBA3"/>
<dbReference type="PANTHER" id="PTHR35368:SF1">
    <property type="entry name" value="HYDROPEROXIDE REDUCTASE"/>
    <property type="match status" value="1"/>
</dbReference>
<sequence length="151" mass="16662">MTSMAKTTFTATVRWTGEGLYCQGQARGFQVAVDEPQELGGTDKAMNPVELLLCALGGCMSICAAAFAPACHVELKDFRVELEGDLDPDGFLGKNRDVRKGYQQIRYRIHIDSPSPERNIKRLLDLIEERCPVSDTLKGVEVVKQVTGDDK</sequence>
<proteinExistence type="predicted"/>
<dbReference type="InterPro" id="IPR052924">
    <property type="entry name" value="OsmC/Ohr_hydroprdx_reductase"/>
</dbReference>
<dbReference type="EMBL" id="DF238840">
    <property type="protein sequence ID" value="GAF25059.1"/>
    <property type="molecule type" value="Genomic_DNA"/>
</dbReference>
<dbReference type="Gene3D" id="3.30.300.20">
    <property type="match status" value="1"/>
</dbReference>
<dbReference type="Proteomes" id="UP000063718">
    <property type="component" value="Unassembled WGS sequence"/>
</dbReference>